<protein>
    <recommendedName>
        <fullName evidence="1">Protein kinase domain-containing protein</fullName>
    </recommendedName>
</protein>
<dbReference type="InterPro" id="IPR000719">
    <property type="entry name" value="Prot_kinase_dom"/>
</dbReference>
<dbReference type="InterPro" id="IPR011009">
    <property type="entry name" value="Kinase-like_dom_sf"/>
</dbReference>
<evidence type="ECO:0000313" key="3">
    <source>
        <dbReference type="Proteomes" id="UP000822688"/>
    </source>
</evidence>
<reference evidence="2 3" key="1">
    <citation type="submission" date="2020-06" db="EMBL/GenBank/DDBJ databases">
        <title>WGS assembly of Ceratodon purpureus strain R40.</title>
        <authorList>
            <person name="Carey S.B."/>
            <person name="Jenkins J."/>
            <person name="Shu S."/>
            <person name="Lovell J.T."/>
            <person name="Sreedasyam A."/>
            <person name="Maumus F."/>
            <person name="Tiley G.P."/>
            <person name="Fernandez-Pozo N."/>
            <person name="Barry K."/>
            <person name="Chen C."/>
            <person name="Wang M."/>
            <person name="Lipzen A."/>
            <person name="Daum C."/>
            <person name="Saski C.A."/>
            <person name="Payton A.C."/>
            <person name="Mcbreen J.C."/>
            <person name="Conrad R.E."/>
            <person name="Kollar L.M."/>
            <person name="Olsson S."/>
            <person name="Huttunen S."/>
            <person name="Landis J.B."/>
            <person name="Wickett N.J."/>
            <person name="Johnson M.G."/>
            <person name="Rensing S.A."/>
            <person name="Grimwood J."/>
            <person name="Schmutz J."/>
            <person name="Mcdaniel S.F."/>
        </authorList>
    </citation>
    <scope>NUCLEOTIDE SEQUENCE [LARGE SCALE GENOMIC DNA]</scope>
    <source>
        <strain evidence="2 3">R40</strain>
    </source>
</reference>
<dbReference type="GO" id="GO:0004672">
    <property type="term" value="F:protein kinase activity"/>
    <property type="evidence" value="ECO:0007669"/>
    <property type="project" value="InterPro"/>
</dbReference>
<feature type="domain" description="Protein kinase" evidence="1">
    <location>
        <begin position="1"/>
        <end position="170"/>
    </location>
</feature>
<accession>A0A8T0HEH5</accession>
<dbReference type="AlphaFoldDB" id="A0A8T0HEH5"/>
<keyword evidence="3" id="KW-1185">Reference proteome</keyword>
<dbReference type="GO" id="GO:0005524">
    <property type="term" value="F:ATP binding"/>
    <property type="evidence" value="ECO:0007669"/>
    <property type="project" value="InterPro"/>
</dbReference>
<dbReference type="PROSITE" id="PS50011">
    <property type="entry name" value="PROTEIN_KINASE_DOM"/>
    <property type="match status" value="1"/>
</dbReference>
<dbReference type="InterPro" id="IPR051564">
    <property type="entry name" value="LRR_receptor-like_kinase"/>
</dbReference>
<dbReference type="PANTHER" id="PTHR48055">
    <property type="entry name" value="LEUCINE-RICH REPEAT RECEPTOR PROTEIN KINASE EMS1"/>
    <property type="match status" value="1"/>
</dbReference>
<gene>
    <name evidence="2" type="ORF">KC19_6G062400</name>
</gene>
<dbReference type="Proteomes" id="UP000822688">
    <property type="component" value="Chromosome 6"/>
</dbReference>
<dbReference type="EMBL" id="CM026427">
    <property type="protein sequence ID" value="KAG0569057.1"/>
    <property type="molecule type" value="Genomic_DNA"/>
</dbReference>
<proteinExistence type="predicted"/>
<dbReference type="Pfam" id="PF00069">
    <property type="entry name" value="Pkinase"/>
    <property type="match status" value="1"/>
</dbReference>
<evidence type="ECO:0000259" key="1">
    <source>
        <dbReference type="PROSITE" id="PS50011"/>
    </source>
</evidence>
<name>A0A8T0HEH5_CERPU</name>
<organism evidence="2 3">
    <name type="scientific">Ceratodon purpureus</name>
    <name type="common">Fire moss</name>
    <name type="synonym">Dicranum purpureum</name>
    <dbReference type="NCBI Taxonomy" id="3225"/>
    <lineage>
        <taxon>Eukaryota</taxon>
        <taxon>Viridiplantae</taxon>
        <taxon>Streptophyta</taxon>
        <taxon>Embryophyta</taxon>
        <taxon>Bryophyta</taxon>
        <taxon>Bryophytina</taxon>
        <taxon>Bryopsida</taxon>
        <taxon>Dicranidae</taxon>
        <taxon>Pseudoditrichales</taxon>
        <taxon>Ditrichaceae</taxon>
        <taxon>Ceratodon</taxon>
    </lineage>
</organism>
<dbReference type="SUPFAM" id="SSF56112">
    <property type="entry name" value="Protein kinase-like (PK-like)"/>
    <property type="match status" value="1"/>
</dbReference>
<dbReference type="GO" id="GO:0016020">
    <property type="term" value="C:membrane"/>
    <property type="evidence" value="ECO:0007669"/>
    <property type="project" value="TreeGrafter"/>
</dbReference>
<sequence>MSIAKDVASALLYLYEETASRIGHPFLTPAYMLLDEEMNARVADFGLARLLADQKTVDLVTNVMGSRGYLGPEYAFNGQLSNEVDVHSYGVVLLELVSGRHGLQPSPDLPEPVPISMVPWAREARLARSTRKKGLSTLTQARRVSVIQCAQHQGYGRDDLPLGEFPKEQD</sequence>
<dbReference type="PANTHER" id="PTHR48055:SF38">
    <property type="entry name" value="PROTEIN KINASE DOMAIN-CONTAINING PROTEIN"/>
    <property type="match status" value="1"/>
</dbReference>
<dbReference type="Gene3D" id="1.10.510.10">
    <property type="entry name" value="Transferase(Phosphotransferase) domain 1"/>
    <property type="match status" value="1"/>
</dbReference>
<comment type="caution">
    <text evidence="2">The sequence shown here is derived from an EMBL/GenBank/DDBJ whole genome shotgun (WGS) entry which is preliminary data.</text>
</comment>
<evidence type="ECO:0000313" key="2">
    <source>
        <dbReference type="EMBL" id="KAG0569057.1"/>
    </source>
</evidence>